<proteinExistence type="evidence at transcript level"/>
<sequence>MSKTGLVLVVLYLLSSPVNLQQNEDDQAFSKIETRDRPECYNCFPNDDGHCVGTCCGEDSCKGGIRGCGCV</sequence>
<protein>
    <submittedName>
        <fullName evidence="2">Conopeptide Mi044</fullName>
    </submittedName>
</protein>
<reference evidence="2" key="2">
    <citation type="submission" date="2014-12" db="EMBL/GenBank/DDBJ databases">
        <authorList>
            <person name="Jin A.-H."/>
            <person name="Dutertre S."/>
            <person name="Kaas Q."/>
            <person name="Lavergne V."/>
            <person name="Kubala P."/>
            <person name="Lewis R.J."/>
            <person name="Alewood P.F."/>
        </authorList>
    </citation>
    <scope>NUCLEOTIDE SEQUENCE</scope>
    <source>
        <tissue evidence="2">Venom duct</tissue>
    </source>
</reference>
<organism evidence="2">
    <name type="scientific">Conus miles</name>
    <name type="common">Soldier cone</name>
    <name type="synonym">Mile cone</name>
    <dbReference type="NCBI Taxonomy" id="69564"/>
    <lineage>
        <taxon>Eukaryota</taxon>
        <taxon>Metazoa</taxon>
        <taxon>Spiralia</taxon>
        <taxon>Lophotrochozoa</taxon>
        <taxon>Mollusca</taxon>
        <taxon>Gastropoda</taxon>
        <taxon>Caenogastropoda</taxon>
        <taxon>Neogastropoda</taxon>
        <taxon>Conoidea</taxon>
        <taxon>Conidae</taxon>
        <taxon>Conus</taxon>
        <taxon>Rhizoconus</taxon>
    </lineage>
</organism>
<feature type="signal peptide" evidence="1">
    <location>
        <begin position="1"/>
        <end position="20"/>
    </location>
</feature>
<evidence type="ECO:0000313" key="2">
    <source>
        <dbReference type="EMBL" id="AKB91382.1"/>
    </source>
</evidence>
<dbReference type="EMBL" id="KP216859">
    <property type="protein sequence ID" value="AKB91382.1"/>
    <property type="molecule type" value="mRNA"/>
</dbReference>
<reference evidence="2" key="1">
    <citation type="journal article" date="2013" name="Mol. Cell. Proteomics">
        <title>Transcriptomic messiness in the venom duct of Conus miles contributes to conotoxin diversity.</title>
        <authorList>
            <person name="Jin A.H."/>
            <person name="Dutertre S."/>
            <person name="Kaas Q."/>
            <person name="Lavergne V."/>
            <person name="Kubala P."/>
            <person name="Lewis R.J."/>
            <person name="Alewood P.F."/>
        </authorList>
    </citation>
    <scope>NUCLEOTIDE SEQUENCE</scope>
    <source>
        <tissue evidence="2">Venom duct</tissue>
    </source>
</reference>
<accession>A0A0E3SU41</accession>
<evidence type="ECO:0000256" key="1">
    <source>
        <dbReference type="SAM" id="SignalP"/>
    </source>
</evidence>
<keyword evidence="1" id="KW-0732">Signal</keyword>
<name>A0A0E3SU41_CONMI</name>
<dbReference type="AlphaFoldDB" id="A0A0E3SU41"/>
<feature type="chain" id="PRO_5002412170" evidence="1">
    <location>
        <begin position="21"/>
        <end position="71"/>
    </location>
</feature>